<comment type="function">
    <text evidence="12">Required for the first step of diphthamide biosynthesis, a post-translational modification of histidine which occurs in elongation factor 2. DPH1 and DPH2 transfer a 3-amino-3-carboxypropyl (ACP) group from S-adenosyl-L-methionine (SAM) to a histidine residue, the reaction is assisted by a reduction system comprising DPH3 and a NADH-dependent reductase. Facilitates the reduction of the catalytic iron-sulfur cluster found in the DPH1 subunit.</text>
</comment>
<dbReference type="InterPro" id="IPR016435">
    <property type="entry name" value="DPH1/DPH2"/>
</dbReference>
<evidence type="ECO:0000256" key="3">
    <source>
        <dbReference type="ARBA" id="ARBA00005156"/>
    </source>
</evidence>
<organism evidence="14 15">
    <name type="scientific">Dioszegia hungarica</name>
    <dbReference type="NCBI Taxonomy" id="4972"/>
    <lineage>
        <taxon>Eukaryota</taxon>
        <taxon>Fungi</taxon>
        <taxon>Dikarya</taxon>
        <taxon>Basidiomycota</taxon>
        <taxon>Agaricomycotina</taxon>
        <taxon>Tremellomycetes</taxon>
        <taxon>Tremellales</taxon>
        <taxon>Bulleribasidiaceae</taxon>
        <taxon>Dioszegia</taxon>
    </lineage>
</organism>
<protein>
    <recommendedName>
        <fullName evidence="5 12">2-(3-amino-3-carboxypropyl)histidine synthase subunit 2</fullName>
    </recommendedName>
</protein>
<gene>
    <name evidence="14" type="ORF">MKK02DRAFT_42625</name>
</gene>
<feature type="region of interest" description="Disordered" evidence="13">
    <location>
        <begin position="200"/>
        <end position="238"/>
    </location>
</feature>
<comment type="pathway">
    <text evidence="3 12">Protein modification; peptidyl-diphthamide biosynthesis.</text>
</comment>
<dbReference type="FunFam" id="3.40.50.11840:FF:000005">
    <property type="entry name" value="2-(3-amino-3-carboxypropyl)histidine synthase subunit 2"/>
    <property type="match status" value="1"/>
</dbReference>
<dbReference type="Gene3D" id="3.40.50.11840">
    <property type="entry name" value="Diphthamide synthesis DPH1/DPH2 domain 1"/>
    <property type="match status" value="1"/>
</dbReference>
<dbReference type="GO" id="GO:0090560">
    <property type="term" value="F:2-(3-amino-3-carboxypropyl)histidine synthase activity"/>
    <property type="evidence" value="ECO:0007669"/>
    <property type="project" value="InterPro"/>
</dbReference>
<dbReference type="GO" id="GO:0017183">
    <property type="term" value="P:protein histidyl modification to diphthamide"/>
    <property type="evidence" value="ECO:0007669"/>
    <property type="project" value="InterPro"/>
</dbReference>
<reference evidence="14" key="1">
    <citation type="journal article" date="2022" name="G3 (Bethesda)">
        <title>High quality genome of the basidiomycete yeast Dioszegia hungarica PDD-24b-2 isolated from cloud water.</title>
        <authorList>
            <person name="Jarrige D."/>
            <person name="Haridas S."/>
            <person name="Bleykasten-Grosshans C."/>
            <person name="Joly M."/>
            <person name="Nadalig T."/>
            <person name="Sancelme M."/>
            <person name="Vuilleumier S."/>
            <person name="Grigoriev I.V."/>
            <person name="Amato P."/>
            <person name="Bringel F."/>
        </authorList>
    </citation>
    <scope>NUCLEOTIDE SEQUENCE</scope>
    <source>
        <strain evidence="14">PDD-24b-2</strain>
    </source>
</reference>
<evidence type="ECO:0000256" key="10">
    <source>
        <dbReference type="ARBA" id="ARBA00034128"/>
    </source>
</evidence>
<dbReference type="InterPro" id="IPR042263">
    <property type="entry name" value="DPH1/DPH2_1"/>
</dbReference>
<evidence type="ECO:0000256" key="11">
    <source>
        <dbReference type="ARBA" id="ARBA00054092"/>
    </source>
</evidence>
<feature type="compositionally biased region" description="Acidic residues" evidence="13">
    <location>
        <begin position="426"/>
        <end position="436"/>
    </location>
</feature>
<evidence type="ECO:0000256" key="6">
    <source>
        <dbReference type="ARBA" id="ARBA00022490"/>
    </source>
</evidence>
<comment type="subcellular location">
    <subcellularLocation>
        <location evidence="2 12">Cytoplasm</location>
    </subcellularLocation>
</comment>
<evidence type="ECO:0000256" key="1">
    <source>
        <dbReference type="ARBA" id="ARBA00001966"/>
    </source>
</evidence>
<dbReference type="GO" id="GO:0051536">
    <property type="term" value="F:iron-sulfur cluster binding"/>
    <property type="evidence" value="ECO:0007669"/>
    <property type="project" value="UniProtKB-KW"/>
</dbReference>
<dbReference type="PANTHER" id="PTHR10762">
    <property type="entry name" value="DIPHTHAMIDE BIOSYNTHESIS PROTEIN"/>
    <property type="match status" value="1"/>
</dbReference>
<dbReference type="GO" id="GO:0005737">
    <property type="term" value="C:cytoplasm"/>
    <property type="evidence" value="ECO:0007669"/>
    <property type="project" value="UniProtKB-SubCell"/>
</dbReference>
<dbReference type="GO" id="GO:0046872">
    <property type="term" value="F:metal ion binding"/>
    <property type="evidence" value="ECO:0007669"/>
    <property type="project" value="UniProtKB-KW"/>
</dbReference>
<feature type="region of interest" description="Disordered" evidence="13">
    <location>
        <begin position="453"/>
        <end position="479"/>
    </location>
</feature>
<keyword evidence="8 12" id="KW-0408">Iron</keyword>
<evidence type="ECO:0000313" key="15">
    <source>
        <dbReference type="Proteomes" id="UP001164286"/>
    </source>
</evidence>
<dbReference type="Proteomes" id="UP001164286">
    <property type="component" value="Unassembled WGS sequence"/>
</dbReference>
<evidence type="ECO:0000256" key="7">
    <source>
        <dbReference type="ARBA" id="ARBA00022723"/>
    </source>
</evidence>
<dbReference type="SFLD" id="SFLDG01121">
    <property type="entry name" value="Diphthamide_biosynthesis"/>
    <property type="match status" value="1"/>
</dbReference>
<evidence type="ECO:0000256" key="9">
    <source>
        <dbReference type="ARBA" id="ARBA00023014"/>
    </source>
</evidence>
<dbReference type="RefSeq" id="XP_052948013.1">
    <property type="nucleotide sequence ID" value="XM_053092087.1"/>
</dbReference>
<evidence type="ECO:0000256" key="4">
    <source>
        <dbReference type="ARBA" id="ARBA00006179"/>
    </source>
</evidence>
<feature type="region of interest" description="Disordered" evidence="13">
    <location>
        <begin position="1"/>
        <end position="37"/>
    </location>
</feature>
<proteinExistence type="inferred from homology"/>
<sequence>MTSLFSTADEHAFDHPEMPSLNPDGNAVAGPSSNGDAVSTLSVEEAFEVEDTVRRITEGGYKTIGLQFPDELLPSSVPVFRAIQRGIQGSSAQAYVLADSTYGSCCPDVLSCLHLPADYLVHYGHACLTPTDALPVHYVFQRQSLDVEEALNAFRAASEADRSERKGTVVVWDVGYDWKAEDIVQRFSAALPPDSASFATIRRPASKSSQTGSSDPAARAGQPADTSTAPLRSVEPPPGMTMSECMIWYIGEEGRGLMNIQMQNADAAIYLYTPWTSSARPLHTTSRALQRRLLSIHSAVTSSIFGLVVHSVGLSSAQPLLAELRALLRQHRKKSYTLTVGRLNPAKLANFETVECFVLVGCREGGLVDSKEFLRPIITPWELILALQGPEHRWEPGRWTLDMSKVLEEAKAARSEMSQNGGANGEEGEEEEDETDNLAPVFSIVDGTYKSRRTFGSRRKGPNGAGETSTGVDGAEDGVRDLTLRSKEFTLAKLESAGSHYLSSRSFQGLEMRYGEDAPAELEEGRSGIARGYTEEK</sequence>
<comment type="function">
    <text evidence="11">Required for the first step of diphthamide biosynthesis, a post-translational modification of histidine which occurs in elongation factor 2. DPH1 and DPH2 transfer a 3-amino-3-carboxypropyl (ACP) group from S-adenosyl-L-methionine (SAM) to a histidine residue, the reaction is assisted by a reduction system comprising DPH3 and a NADH-dependent reductase, predominantly CBR1. Facilitates the reduction of the catalytic iron-sulfur cluster found in the DPH1 subunit.</text>
</comment>
<evidence type="ECO:0000256" key="2">
    <source>
        <dbReference type="ARBA" id="ARBA00004496"/>
    </source>
</evidence>
<name>A0AA38LY30_9TREE</name>
<keyword evidence="6 12" id="KW-0963">Cytoplasm</keyword>
<dbReference type="Pfam" id="PF01866">
    <property type="entry name" value="Diphthamide_syn"/>
    <property type="match status" value="1"/>
</dbReference>
<dbReference type="Gene3D" id="3.40.50.11860">
    <property type="entry name" value="Diphthamide synthesis DPH1/DPH2 domain 3"/>
    <property type="match status" value="1"/>
</dbReference>
<keyword evidence="7 12" id="KW-0479">Metal-binding</keyword>
<dbReference type="FunFam" id="3.40.50.11860:FF:000001">
    <property type="entry name" value="2-(3-amino-3-carboxypropyl)histidine synthase subunit 2"/>
    <property type="match status" value="1"/>
</dbReference>
<evidence type="ECO:0000313" key="14">
    <source>
        <dbReference type="EMBL" id="KAI9638236.1"/>
    </source>
</evidence>
<dbReference type="SFLD" id="SFLDS00032">
    <property type="entry name" value="Radical_SAM_3-amino-3-carboxyp"/>
    <property type="match status" value="1"/>
</dbReference>
<accession>A0AA38LY30</accession>
<dbReference type="InterPro" id="IPR042265">
    <property type="entry name" value="DPH1/DPH2_3"/>
</dbReference>
<comment type="subunit">
    <text evidence="10">Component of the 2-(3-amino-3-carboxypropyl)histidine synthase complex composed of DPH1, DPH2, DPH3 and a NADH-dependent reductase, predominantly CBR1.</text>
</comment>
<dbReference type="AlphaFoldDB" id="A0AA38LY30"/>
<evidence type="ECO:0000256" key="12">
    <source>
        <dbReference type="RuleBase" id="RU364133"/>
    </source>
</evidence>
<dbReference type="NCBIfam" id="TIGR00322">
    <property type="entry name" value="diphth2_R"/>
    <property type="match status" value="1"/>
</dbReference>
<keyword evidence="9 12" id="KW-0411">Iron-sulfur</keyword>
<feature type="compositionally biased region" description="Basic and acidic residues" evidence="13">
    <location>
        <begin position="8"/>
        <end position="17"/>
    </location>
</feature>
<feature type="region of interest" description="Disordered" evidence="13">
    <location>
        <begin position="411"/>
        <end position="441"/>
    </location>
</feature>
<dbReference type="GeneID" id="77731292"/>
<keyword evidence="15" id="KW-1185">Reference proteome</keyword>
<evidence type="ECO:0000256" key="13">
    <source>
        <dbReference type="SAM" id="MobiDB-lite"/>
    </source>
</evidence>
<dbReference type="NCBIfam" id="TIGR00272">
    <property type="entry name" value="DPH2"/>
    <property type="match status" value="1"/>
</dbReference>
<comment type="similarity">
    <text evidence="4 12">Belongs to the DPH1/DPH2 family. DPH2 subfamily.</text>
</comment>
<evidence type="ECO:0000256" key="5">
    <source>
        <dbReference type="ARBA" id="ARBA00021914"/>
    </source>
</evidence>
<comment type="caution">
    <text evidence="14">The sequence shown here is derived from an EMBL/GenBank/DDBJ whole genome shotgun (WGS) entry which is preliminary data.</text>
</comment>
<dbReference type="InterPro" id="IPR010014">
    <property type="entry name" value="DHP2"/>
</dbReference>
<dbReference type="PANTHER" id="PTHR10762:SF2">
    <property type="entry name" value="2-(3-AMINO-3-CARBOXYPROPYL)HISTIDINE SYNTHASE SUBUNIT 2"/>
    <property type="match status" value="1"/>
</dbReference>
<feature type="region of interest" description="Disordered" evidence="13">
    <location>
        <begin position="517"/>
        <end position="537"/>
    </location>
</feature>
<dbReference type="EMBL" id="JAKWFO010000003">
    <property type="protein sequence ID" value="KAI9638236.1"/>
    <property type="molecule type" value="Genomic_DNA"/>
</dbReference>
<evidence type="ECO:0000256" key="8">
    <source>
        <dbReference type="ARBA" id="ARBA00023004"/>
    </source>
</evidence>
<comment type="cofactor">
    <cofactor evidence="1">
        <name>[4Fe-4S] cluster</name>
        <dbReference type="ChEBI" id="CHEBI:49883"/>
    </cofactor>
</comment>